<gene>
    <name evidence="1" type="ORF">RCZ15_12900</name>
    <name evidence="2" type="ORF">RCZ16_21500</name>
</gene>
<dbReference type="SFLD" id="SFLDG01129">
    <property type="entry name" value="C1.5:_HAD__Beta-PGM__Phosphata"/>
    <property type="match status" value="1"/>
</dbReference>
<dbReference type="SUPFAM" id="SSF56784">
    <property type="entry name" value="HAD-like"/>
    <property type="match status" value="1"/>
</dbReference>
<dbReference type="Pfam" id="PF13419">
    <property type="entry name" value="HAD_2"/>
    <property type="match status" value="1"/>
</dbReference>
<dbReference type="Proteomes" id="UP001207736">
    <property type="component" value="Unassembled WGS sequence"/>
</dbReference>
<proteinExistence type="predicted"/>
<dbReference type="NCBIfam" id="TIGR01549">
    <property type="entry name" value="HAD-SF-IA-v1"/>
    <property type="match status" value="1"/>
</dbReference>
<name>A0AAV5AZH4_9FLAO</name>
<dbReference type="PANTHER" id="PTHR18901">
    <property type="entry name" value="2-DEOXYGLUCOSE-6-PHOSPHATE PHOSPHATASE 2"/>
    <property type="match status" value="1"/>
</dbReference>
<evidence type="ECO:0000313" key="3">
    <source>
        <dbReference type="Proteomes" id="UP001207736"/>
    </source>
</evidence>
<reference evidence="1 4" key="1">
    <citation type="submission" date="2021-11" db="EMBL/GenBank/DDBJ databases">
        <title>Draft genome sequence of Capnocytophaga sp. strain KC07075 isolated from cat oral cavity.</title>
        <authorList>
            <person name="Suzuki M."/>
            <person name="Imaoka K."/>
            <person name="Kimura M."/>
            <person name="Morikawa S."/>
            <person name="Maeda K."/>
        </authorList>
    </citation>
    <scope>NUCLEOTIDE SEQUENCE</scope>
    <source>
        <strain evidence="1">KC07075</strain>
        <strain evidence="2 4">KC07079</strain>
    </source>
</reference>
<dbReference type="InterPro" id="IPR023198">
    <property type="entry name" value="PGP-like_dom2"/>
</dbReference>
<dbReference type="CDD" id="cd16423">
    <property type="entry name" value="HAD_BPGM-like"/>
    <property type="match status" value="1"/>
</dbReference>
<dbReference type="InterPro" id="IPR041492">
    <property type="entry name" value="HAD_2"/>
</dbReference>
<sequence length="216" mass="24436">MKKYFIFDMDGVLVDSEPIHYQVMSIVFDRLQLSLSEKYRHTLTGMAGIPMWSKIVKDCHLPKSPSEYLDFHRDIFFEELPNKNIPEVKGVKDLLFCLKENDYKLALASSSTMKLIDIFTEQLQIKSYFDTIVSGENLQRSKPFPDIFLKVAENFNTAPESCIVLEDSTNGVLAAKSAGMTCIGFANPNSGKQDLSKADVIVKSMDEITSEMLRTI</sequence>
<dbReference type="RefSeq" id="WP_264847614.1">
    <property type="nucleotide sequence ID" value="NZ_BPMA01000065.1"/>
</dbReference>
<dbReference type="EMBL" id="BQKA01000024">
    <property type="protein sequence ID" value="GJM50317.1"/>
    <property type="molecule type" value="Genomic_DNA"/>
</dbReference>
<dbReference type="Gene3D" id="1.10.150.240">
    <property type="entry name" value="Putative phosphatase, domain 2"/>
    <property type="match status" value="1"/>
</dbReference>
<accession>A0AAV5AZH4</accession>
<organism evidence="1 3">
    <name type="scientific">Capnocytophaga catalasegens</name>
    <dbReference type="NCBI Taxonomy" id="1004260"/>
    <lineage>
        <taxon>Bacteria</taxon>
        <taxon>Pseudomonadati</taxon>
        <taxon>Bacteroidota</taxon>
        <taxon>Flavobacteriia</taxon>
        <taxon>Flavobacteriales</taxon>
        <taxon>Flavobacteriaceae</taxon>
        <taxon>Capnocytophaga</taxon>
    </lineage>
</organism>
<dbReference type="PANTHER" id="PTHR18901:SF38">
    <property type="entry name" value="PSEUDOURIDINE-5'-PHOSPHATASE"/>
    <property type="match status" value="1"/>
</dbReference>
<dbReference type="InterPro" id="IPR023214">
    <property type="entry name" value="HAD_sf"/>
</dbReference>
<evidence type="ECO:0000313" key="4">
    <source>
        <dbReference type="Proteomes" id="UP001208692"/>
    </source>
</evidence>
<dbReference type="AlphaFoldDB" id="A0AAV5AZH4"/>
<dbReference type="SFLD" id="SFLDG01135">
    <property type="entry name" value="C1.5.6:_HAD__Beta-PGM__Phospha"/>
    <property type="match status" value="1"/>
</dbReference>
<dbReference type="Gene3D" id="3.40.50.1000">
    <property type="entry name" value="HAD superfamily/HAD-like"/>
    <property type="match status" value="1"/>
</dbReference>
<dbReference type="NCBIfam" id="TIGR01509">
    <property type="entry name" value="HAD-SF-IA-v3"/>
    <property type="match status" value="1"/>
</dbReference>
<evidence type="ECO:0000313" key="2">
    <source>
        <dbReference type="EMBL" id="GJM53834.1"/>
    </source>
</evidence>
<dbReference type="InterPro" id="IPR006439">
    <property type="entry name" value="HAD-SF_hydro_IA"/>
</dbReference>
<dbReference type="EMBL" id="BQKB01000050">
    <property type="protein sequence ID" value="GJM53834.1"/>
    <property type="molecule type" value="Genomic_DNA"/>
</dbReference>
<evidence type="ECO:0000313" key="1">
    <source>
        <dbReference type="EMBL" id="GJM50317.1"/>
    </source>
</evidence>
<keyword evidence="4" id="KW-1185">Reference proteome</keyword>
<dbReference type="SFLD" id="SFLDS00003">
    <property type="entry name" value="Haloacid_Dehalogenase"/>
    <property type="match status" value="1"/>
</dbReference>
<protein>
    <submittedName>
        <fullName evidence="1">Phosphatase</fullName>
    </submittedName>
</protein>
<dbReference type="InterPro" id="IPR036412">
    <property type="entry name" value="HAD-like_sf"/>
</dbReference>
<dbReference type="Proteomes" id="UP001208692">
    <property type="component" value="Unassembled WGS sequence"/>
</dbReference>
<comment type="caution">
    <text evidence="1">The sequence shown here is derived from an EMBL/GenBank/DDBJ whole genome shotgun (WGS) entry which is preliminary data.</text>
</comment>